<evidence type="ECO:0000313" key="1">
    <source>
        <dbReference type="EMBL" id="KAK1604615.1"/>
    </source>
</evidence>
<keyword evidence="2" id="KW-1185">Reference proteome</keyword>
<name>A0AAD8QLM0_LOLMU</name>
<sequence>MELMALADIGMPKEHVAKMAQNVKNATMAVLLVAIMVVAVLPSTGAAAEGCWEQCIEQCKGGMDVCSPKCNAFCKNQAAAVWYFSAATDKLKEAKTASPEKAAALKKEADQYLATSKTFNDAAGTP</sequence>
<reference evidence="1" key="1">
    <citation type="submission" date="2023-07" db="EMBL/GenBank/DDBJ databases">
        <title>A chromosome-level genome assembly of Lolium multiflorum.</title>
        <authorList>
            <person name="Chen Y."/>
            <person name="Copetti D."/>
            <person name="Kolliker R."/>
            <person name="Studer B."/>
        </authorList>
    </citation>
    <scope>NUCLEOTIDE SEQUENCE</scope>
    <source>
        <strain evidence="1">02402/16</strain>
        <tissue evidence="1">Leaf</tissue>
    </source>
</reference>
<dbReference type="Proteomes" id="UP001231189">
    <property type="component" value="Unassembled WGS sequence"/>
</dbReference>
<accession>A0AAD8QLM0</accession>
<proteinExistence type="predicted"/>
<organism evidence="1 2">
    <name type="scientific">Lolium multiflorum</name>
    <name type="common">Italian ryegrass</name>
    <name type="synonym">Lolium perenne subsp. multiflorum</name>
    <dbReference type="NCBI Taxonomy" id="4521"/>
    <lineage>
        <taxon>Eukaryota</taxon>
        <taxon>Viridiplantae</taxon>
        <taxon>Streptophyta</taxon>
        <taxon>Embryophyta</taxon>
        <taxon>Tracheophyta</taxon>
        <taxon>Spermatophyta</taxon>
        <taxon>Magnoliopsida</taxon>
        <taxon>Liliopsida</taxon>
        <taxon>Poales</taxon>
        <taxon>Poaceae</taxon>
        <taxon>BOP clade</taxon>
        <taxon>Pooideae</taxon>
        <taxon>Poodae</taxon>
        <taxon>Poeae</taxon>
        <taxon>Poeae Chloroplast Group 2 (Poeae type)</taxon>
        <taxon>Loliodinae</taxon>
        <taxon>Loliinae</taxon>
        <taxon>Lolium</taxon>
    </lineage>
</organism>
<dbReference type="AlphaFoldDB" id="A0AAD8QLM0"/>
<evidence type="ECO:0000313" key="2">
    <source>
        <dbReference type="Proteomes" id="UP001231189"/>
    </source>
</evidence>
<gene>
    <name evidence="1" type="ORF">QYE76_028288</name>
</gene>
<dbReference type="EMBL" id="JAUUTY010000007">
    <property type="protein sequence ID" value="KAK1604615.1"/>
    <property type="molecule type" value="Genomic_DNA"/>
</dbReference>
<protein>
    <submittedName>
        <fullName evidence="1">Uncharacterized protein</fullName>
    </submittedName>
</protein>
<comment type="caution">
    <text evidence="1">The sequence shown here is derived from an EMBL/GenBank/DDBJ whole genome shotgun (WGS) entry which is preliminary data.</text>
</comment>